<evidence type="ECO:0000256" key="11">
    <source>
        <dbReference type="SAM" id="SignalP"/>
    </source>
</evidence>
<keyword evidence="9" id="KW-0472">Membrane</keyword>
<dbReference type="Proteomes" id="UP000494301">
    <property type="component" value="Unassembled WGS sequence"/>
</dbReference>
<feature type="signal peptide" evidence="11">
    <location>
        <begin position="1"/>
        <end position="21"/>
    </location>
</feature>
<evidence type="ECO:0000256" key="1">
    <source>
        <dbReference type="ARBA" id="ARBA00004241"/>
    </source>
</evidence>
<evidence type="ECO:0000313" key="15">
    <source>
        <dbReference type="Proteomes" id="UP000494301"/>
    </source>
</evidence>
<dbReference type="InterPro" id="IPR005594">
    <property type="entry name" value="YadA_C"/>
</dbReference>
<keyword evidence="7 11" id="KW-0732">Signal</keyword>
<evidence type="ECO:0000313" key="14">
    <source>
        <dbReference type="EMBL" id="CAB3970843.1"/>
    </source>
</evidence>
<dbReference type="GO" id="GO:0015031">
    <property type="term" value="P:protein transport"/>
    <property type="evidence" value="ECO:0007669"/>
    <property type="project" value="UniProtKB-KW"/>
</dbReference>
<evidence type="ECO:0000259" key="13">
    <source>
        <dbReference type="Pfam" id="PF05662"/>
    </source>
</evidence>
<keyword evidence="10" id="KW-0998">Cell outer membrane</keyword>
<dbReference type="RefSeq" id="WP_082932837.1">
    <property type="nucleotide sequence ID" value="NZ_CABWIL020000025.1"/>
</dbReference>
<dbReference type="Gene3D" id="3.30.1300.30">
    <property type="entry name" value="GSPII I/J protein-like"/>
    <property type="match status" value="1"/>
</dbReference>
<evidence type="ECO:0000256" key="8">
    <source>
        <dbReference type="ARBA" id="ARBA00022927"/>
    </source>
</evidence>
<comment type="similarity">
    <text evidence="3">Belongs to the autotransporter-2 (AT-2) (TC 1.B.40) family.</text>
</comment>
<keyword evidence="8" id="KW-0653">Protein transport</keyword>
<dbReference type="InterPro" id="IPR008635">
    <property type="entry name" value="Coiled_stalk_dom"/>
</dbReference>
<keyword evidence="4" id="KW-0813">Transport</keyword>
<dbReference type="SUPFAM" id="SSF101967">
    <property type="entry name" value="Adhesin YadA, collagen-binding domain"/>
    <property type="match status" value="1"/>
</dbReference>
<feature type="domain" description="Trimeric autotransporter adhesin YadA-like stalk" evidence="13">
    <location>
        <begin position="219"/>
        <end position="254"/>
    </location>
</feature>
<evidence type="ECO:0000256" key="10">
    <source>
        <dbReference type="ARBA" id="ARBA00023237"/>
    </source>
</evidence>
<gene>
    <name evidence="14" type="ORF">BLA3211_06147</name>
</gene>
<dbReference type="Gene3D" id="2.150.10.10">
    <property type="entry name" value="Serralysin-like metalloprotease, C-terminal"/>
    <property type="match status" value="1"/>
</dbReference>
<dbReference type="InterPro" id="IPR045584">
    <property type="entry name" value="Pilin-like"/>
</dbReference>
<feature type="chain" id="PRO_5026785314" evidence="11">
    <location>
        <begin position="22"/>
        <end position="329"/>
    </location>
</feature>
<dbReference type="EMBL" id="CABWIL020000025">
    <property type="protein sequence ID" value="CAB3970843.1"/>
    <property type="molecule type" value="Genomic_DNA"/>
</dbReference>
<evidence type="ECO:0000256" key="9">
    <source>
        <dbReference type="ARBA" id="ARBA00023136"/>
    </source>
</evidence>
<evidence type="ECO:0000259" key="12">
    <source>
        <dbReference type="Pfam" id="PF03895"/>
    </source>
</evidence>
<dbReference type="Gene3D" id="2.60.40.4050">
    <property type="match status" value="1"/>
</dbReference>
<dbReference type="InterPro" id="IPR011049">
    <property type="entry name" value="Serralysin-like_metalloprot_C"/>
</dbReference>
<keyword evidence="6" id="KW-0812">Transmembrane</keyword>
<organism evidence="14 15">
    <name type="scientific">Burkholderia aenigmatica</name>
    <dbReference type="NCBI Taxonomy" id="2015348"/>
    <lineage>
        <taxon>Bacteria</taxon>
        <taxon>Pseudomonadati</taxon>
        <taxon>Pseudomonadota</taxon>
        <taxon>Betaproteobacteria</taxon>
        <taxon>Burkholderiales</taxon>
        <taxon>Burkholderiaceae</taxon>
        <taxon>Burkholderia</taxon>
        <taxon>Burkholderia cepacia complex</taxon>
    </lineage>
</organism>
<keyword evidence="5" id="KW-1134">Transmembrane beta strand</keyword>
<evidence type="ECO:0000256" key="3">
    <source>
        <dbReference type="ARBA" id="ARBA00005848"/>
    </source>
</evidence>
<evidence type="ECO:0000256" key="7">
    <source>
        <dbReference type="ARBA" id="ARBA00022729"/>
    </source>
</evidence>
<sequence>MKITKTMMALAIATITSTALAAGPGSTEYGTGAFAPGSNSTAIGNNVNCASSGDTNATCVGANSGASNNGTVVGANSTAGHNATTIGSNAVADDNSAAFGTGSMGSSGGLAVGINASTGTANNAVALGNNTTATRDNEVAVGGRTIGQVGTATQADQATNLGQVQAIANQTLNSANQYTDTEISKIKITGGAPVAAVDYTNTTSSDLVLNSNGGAGTTISNVADGVQNHDAANMGQLRSVQSQLNGRIDGLQKRIDGVGAMAAAQSSVVYNNGGSHVQMGVGVGFSGSSQALAIKAMIASPSRRFIYSVGVSTSTGGQTAVGAGMSFNF</sequence>
<evidence type="ECO:0000256" key="5">
    <source>
        <dbReference type="ARBA" id="ARBA00022452"/>
    </source>
</evidence>
<dbReference type="GO" id="GO:0009279">
    <property type="term" value="C:cell outer membrane"/>
    <property type="evidence" value="ECO:0007669"/>
    <property type="project" value="UniProtKB-SubCell"/>
</dbReference>
<dbReference type="Pfam" id="PF03895">
    <property type="entry name" value="YadA_anchor"/>
    <property type="match status" value="1"/>
</dbReference>
<evidence type="ECO:0000256" key="2">
    <source>
        <dbReference type="ARBA" id="ARBA00004442"/>
    </source>
</evidence>
<evidence type="ECO:0000256" key="4">
    <source>
        <dbReference type="ARBA" id="ARBA00022448"/>
    </source>
</evidence>
<keyword evidence="14" id="KW-0176">Collagen</keyword>
<name>A0A6J5JGE6_9BURK</name>
<dbReference type="SUPFAM" id="SSF54523">
    <property type="entry name" value="Pili subunits"/>
    <property type="match status" value="1"/>
</dbReference>
<accession>A0A6J5JGE6</accession>
<dbReference type="AlphaFoldDB" id="A0A6J5JGE6"/>
<protein>
    <submittedName>
        <fullName evidence="14">Collagen-binding trimeric autotransporter adhesin</fullName>
    </submittedName>
</protein>
<dbReference type="GeneID" id="61530094"/>
<comment type="subcellular location">
    <subcellularLocation>
        <location evidence="2">Cell outer membrane</location>
    </subcellularLocation>
    <subcellularLocation>
        <location evidence="1">Cell surface</location>
    </subcellularLocation>
</comment>
<evidence type="ECO:0000256" key="6">
    <source>
        <dbReference type="ARBA" id="ARBA00022692"/>
    </source>
</evidence>
<dbReference type="GO" id="GO:0009986">
    <property type="term" value="C:cell surface"/>
    <property type="evidence" value="ECO:0007669"/>
    <property type="project" value="UniProtKB-SubCell"/>
</dbReference>
<reference evidence="14 15" key="1">
    <citation type="submission" date="2020-04" db="EMBL/GenBank/DDBJ databases">
        <authorList>
            <person name="Depoorter E."/>
        </authorList>
    </citation>
    <scope>NUCLEOTIDE SEQUENCE [LARGE SCALE GENOMIC DNA]</scope>
    <source>
        <strain evidence="14 15">BCC0217</strain>
    </source>
</reference>
<dbReference type="Pfam" id="PF05662">
    <property type="entry name" value="YadA_stalk"/>
    <property type="match status" value="1"/>
</dbReference>
<feature type="domain" description="Trimeric autotransporter adhesin YadA-like C-terminal membrane anchor" evidence="12">
    <location>
        <begin position="274"/>
        <end position="329"/>
    </location>
</feature>
<proteinExistence type="inferred from homology"/>